<protein>
    <submittedName>
        <fullName evidence="2">DUF368 domain-containing protein</fullName>
    </submittedName>
</protein>
<feature type="transmembrane region" description="Helical" evidence="1">
    <location>
        <begin position="237"/>
        <end position="258"/>
    </location>
</feature>
<feature type="transmembrane region" description="Helical" evidence="1">
    <location>
        <begin position="59"/>
        <end position="80"/>
    </location>
</feature>
<feature type="transmembrane region" description="Helical" evidence="1">
    <location>
        <begin position="203"/>
        <end position="225"/>
    </location>
</feature>
<proteinExistence type="predicted"/>
<reference evidence="2 3" key="1">
    <citation type="submission" date="2020-01" db="EMBL/GenBank/DDBJ databases">
        <title>Anaeroalcalibacter tamaniensis gen. nov., sp. nov., moderately halophilic strictly anaerobic fermenter bacterium from mud volcano of Taman peninsula.</title>
        <authorList>
            <person name="Frolova A."/>
            <person name="Merkel A.Y."/>
            <person name="Slobodkin A.I."/>
        </authorList>
    </citation>
    <scope>NUCLEOTIDE SEQUENCE [LARGE SCALE GENOMIC DNA]</scope>
    <source>
        <strain evidence="2 3">F-3ap</strain>
    </source>
</reference>
<accession>A0A7X5HY77</accession>
<dbReference type="PANTHER" id="PTHR37308">
    <property type="entry name" value="INTEGRAL MEMBRANE PROTEIN"/>
    <property type="match status" value="1"/>
</dbReference>
<dbReference type="Proteomes" id="UP000461585">
    <property type="component" value="Unassembled WGS sequence"/>
</dbReference>
<gene>
    <name evidence="2" type="ORF">GXN74_13850</name>
</gene>
<feature type="transmembrane region" description="Helical" evidence="1">
    <location>
        <begin position="143"/>
        <end position="166"/>
    </location>
</feature>
<keyword evidence="3" id="KW-1185">Reference proteome</keyword>
<dbReference type="Pfam" id="PF04018">
    <property type="entry name" value="VCA0040-like"/>
    <property type="match status" value="1"/>
</dbReference>
<organism evidence="2 3">
    <name type="scientific">Anaerotalea alkaliphila</name>
    <dbReference type="NCBI Taxonomy" id="2662126"/>
    <lineage>
        <taxon>Bacteria</taxon>
        <taxon>Bacillati</taxon>
        <taxon>Bacillota</taxon>
        <taxon>Clostridia</taxon>
        <taxon>Eubacteriales</taxon>
        <taxon>Anaerotalea</taxon>
    </lineage>
</organism>
<evidence type="ECO:0000313" key="3">
    <source>
        <dbReference type="Proteomes" id="UP000461585"/>
    </source>
</evidence>
<keyword evidence="1" id="KW-1133">Transmembrane helix</keyword>
<feature type="transmembrane region" description="Helical" evidence="1">
    <location>
        <begin position="16"/>
        <end position="38"/>
    </location>
</feature>
<name>A0A7X5HY77_9FIRM</name>
<feature type="transmembrane region" description="Helical" evidence="1">
    <location>
        <begin position="264"/>
        <end position="285"/>
    </location>
</feature>
<dbReference type="AlphaFoldDB" id="A0A7X5HY77"/>
<evidence type="ECO:0000313" key="2">
    <source>
        <dbReference type="EMBL" id="NDL68820.1"/>
    </source>
</evidence>
<feature type="transmembrane region" description="Helical" evidence="1">
    <location>
        <begin position="86"/>
        <end position="105"/>
    </location>
</feature>
<dbReference type="EMBL" id="JAAEEH010000066">
    <property type="protein sequence ID" value="NDL68820.1"/>
    <property type="molecule type" value="Genomic_DNA"/>
</dbReference>
<dbReference type="PANTHER" id="PTHR37308:SF1">
    <property type="entry name" value="POLYPRENYL-PHOSPHATE TRANSPORTER"/>
    <property type="match status" value="1"/>
</dbReference>
<dbReference type="RefSeq" id="WP_162371537.1">
    <property type="nucleotide sequence ID" value="NZ_JAAEEH010000066.1"/>
</dbReference>
<sequence length="288" mass="30300">MFRSTNFIKKLLKGGLIGLANIIPGVSGGTMAVSMGIYDELIYAATHLRKDFKRNAMTLLPYLLGALAGIGALSFLVRFALERFPLPTAALFIGLILGGLPVLAGKVRGARFGALHALLFLAFFLLVVLMASTGERETEVFRILLGPVSMAKLFLVGMVAAGTMIVPGVSGSLVMMLLGYYNLVIANISLFLEAVFSWDLPEILYGVGFFAPLGLGMVFGIILVAKLIDWLFRKAPLLAYASIFGLVAASPIAILLGIDLPALSPGTVAASLLALLSGAGVALALGRE</sequence>
<dbReference type="InterPro" id="IPR007163">
    <property type="entry name" value="VCA0040-like"/>
</dbReference>
<keyword evidence="1" id="KW-0812">Transmembrane</keyword>
<keyword evidence="1" id="KW-0472">Membrane</keyword>
<evidence type="ECO:0000256" key="1">
    <source>
        <dbReference type="SAM" id="Phobius"/>
    </source>
</evidence>
<comment type="caution">
    <text evidence="2">The sequence shown here is derived from an EMBL/GenBank/DDBJ whole genome shotgun (WGS) entry which is preliminary data.</text>
</comment>
<feature type="transmembrane region" description="Helical" evidence="1">
    <location>
        <begin position="112"/>
        <end position="131"/>
    </location>
</feature>
<feature type="transmembrane region" description="Helical" evidence="1">
    <location>
        <begin position="178"/>
        <end position="197"/>
    </location>
</feature>